<organism evidence="1 2">
    <name type="scientific">Dreissena polymorpha</name>
    <name type="common">Zebra mussel</name>
    <name type="synonym">Mytilus polymorpha</name>
    <dbReference type="NCBI Taxonomy" id="45954"/>
    <lineage>
        <taxon>Eukaryota</taxon>
        <taxon>Metazoa</taxon>
        <taxon>Spiralia</taxon>
        <taxon>Lophotrochozoa</taxon>
        <taxon>Mollusca</taxon>
        <taxon>Bivalvia</taxon>
        <taxon>Autobranchia</taxon>
        <taxon>Heteroconchia</taxon>
        <taxon>Euheterodonta</taxon>
        <taxon>Imparidentia</taxon>
        <taxon>Neoheterodontei</taxon>
        <taxon>Myida</taxon>
        <taxon>Dreissenoidea</taxon>
        <taxon>Dreissenidae</taxon>
        <taxon>Dreissena</taxon>
    </lineage>
</organism>
<name>A0A9D3Y5H6_DREPO</name>
<gene>
    <name evidence="1" type="ORF">DPMN_193940</name>
</gene>
<dbReference type="EMBL" id="JAIWYP010000025">
    <property type="protein sequence ID" value="KAH3692128.1"/>
    <property type="molecule type" value="Genomic_DNA"/>
</dbReference>
<comment type="caution">
    <text evidence="1">The sequence shown here is derived from an EMBL/GenBank/DDBJ whole genome shotgun (WGS) entry which is preliminary data.</text>
</comment>
<proteinExistence type="predicted"/>
<sequence length="96" mass="11259">MSFTSQLNPDELVFCIYKGQYRYGEEPLVVVVETAHVCWLLDDYVLSITDTNCMGDIQPLFELLFKVSPCFRGGRCVENLIFIRLYNDRAHFWNQL</sequence>
<protein>
    <submittedName>
        <fullName evidence="1">Uncharacterized protein</fullName>
    </submittedName>
</protein>
<reference evidence="1" key="1">
    <citation type="journal article" date="2019" name="bioRxiv">
        <title>The Genome of the Zebra Mussel, Dreissena polymorpha: A Resource for Invasive Species Research.</title>
        <authorList>
            <person name="McCartney M.A."/>
            <person name="Auch B."/>
            <person name="Kono T."/>
            <person name="Mallez S."/>
            <person name="Zhang Y."/>
            <person name="Obille A."/>
            <person name="Becker A."/>
            <person name="Abrahante J.E."/>
            <person name="Garbe J."/>
            <person name="Badalamenti J.P."/>
            <person name="Herman A."/>
            <person name="Mangelson H."/>
            <person name="Liachko I."/>
            <person name="Sullivan S."/>
            <person name="Sone E.D."/>
            <person name="Koren S."/>
            <person name="Silverstein K.A.T."/>
            <person name="Beckman K.B."/>
            <person name="Gohl D.M."/>
        </authorList>
    </citation>
    <scope>NUCLEOTIDE SEQUENCE</scope>
    <source>
        <strain evidence="1">Duluth1</strain>
        <tissue evidence="1">Whole animal</tissue>
    </source>
</reference>
<accession>A0A9D3Y5H6</accession>
<reference evidence="1" key="2">
    <citation type="submission" date="2020-11" db="EMBL/GenBank/DDBJ databases">
        <authorList>
            <person name="McCartney M.A."/>
            <person name="Auch B."/>
            <person name="Kono T."/>
            <person name="Mallez S."/>
            <person name="Becker A."/>
            <person name="Gohl D.M."/>
            <person name="Silverstein K.A.T."/>
            <person name="Koren S."/>
            <person name="Bechman K.B."/>
            <person name="Herman A."/>
            <person name="Abrahante J.E."/>
            <person name="Garbe J."/>
        </authorList>
    </citation>
    <scope>NUCLEOTIDE SEQUENCE</scope>
    <source>
        <strain evidence="1">Duluth1</strain>
        <tissue evidence="1">Whole animal</tissue>
    </source>
</reference>
<dbReference type="AlphaFoldDB" id="A0A9D3Y5H6"/>
<dbReference type="Proteomes" id="UP000828390">
    <property type="component" value="Unassembled WGS sequence"/>
</dbReference>
<evidence type="ECO:0000313" key="1">
    <source>
        <dbReference type="EMBL" id="KAH3692128.1"/>
    </source>
</evidence>
<evidence type="ECO:0000313" key="2">
    <source>
        <dbReference type="Proteomes" id="UP000828390"/>
    </source>
</evidence>
<keyword evidence="2" id="KW-1185">Reference proteome</keyword>